<sequence>MRSQPNAELCPELDAILRAELRAGNQLGEGPVRTDWPQPGSIYAALRDSLKTRKPSESGPVRHSICRDPHYGWNDECYCELHGDLLVAGSTQKP</sequence>
<dbReference type="RefSeq" id="WP_088420566.1">
    <property type="nucleotide sequence ID" value="NZ_NJBA01000008.1"/>
</dbReference>
<dbReference type="EMBL" id="NJBA01000008">
    <property type="protein sequence ID" value="OWP48646.1"/>
    <property type="molecule type" value="Genomic_DNA"/>
</dbReference>
<name>A0A246F627_PSENT</name>
<organism evidence="1 2">
    <name type="scientific">Pseudomonas nitroreducens</name>
    <dbReference type="NCBI Taxonomy" id="46680"/>
    <lineage>
        <taxon>Bacteria</taxon>
        <taxon>Pseudomonadati</taxon>
        <taxon>Pseudomonadota</taxon>
        <taxon>Gammaproteobacteria</taxon>
        <taxon>Pseudomonadales</taxon>
        <taxon>Pseudomonadaceae</taxon>
        <taxon>Pseudomonas</taxon>
    </lineage>
</organism>
<reference evidence="1 2" key="1">
    <citation type="submission" date="2017-06" db="EMBL/GenBank/DDBJ databases">
        <title>Draft genome of Pseudomonas nitroreducens DF05.</title>
        <authorList>
            <person name="Iyer R."/>
        </authorList>
    </citation>
    <scope>NUCLEOTIDE SEQUENCE [LARGE SCALE GENOMIC DNA]</scope>
    <source>
        <strain evidence="1 2">DF05</strain>
    </source>
</reference>
<protein>
    <submittedName>
        <fullName evidence="1">Uncharacterized protein</fullName>
    </submittedName>
</protein>
<proteinExistence type="predicted"/>
<dbReference type="Proteomes" id="UP000198145">
    <property type="component" value="Unassembled WGS sequence"/>
</dbReference>
<dbReference type="AlphaFoldDB" id="A0A246F627"/>
<accession>A0A246F627</accession>
<comment type="caution">
    <text evidence="1">The sequence shown here is derived from an EMBL/GenBank/DDBJ whole genome shotgun (WGS) entry which is preliminary data.</text>
</comment>
<evidence type="ECO:0000313" key="2">
    <source>
        <dbReference type="Proteomes" id="UP000198145"/>
    </source>
</evidence>
<evidence type="ECO:0000313" key="1">
    <source>
        <dbReference type="EMBL" id="OWP48646.1"/>
    </source>
</evidence>
<gene>
    <name evidence="1" type="ORF">CEG18_21740</name>
</gene>